<dbReference type="HOGENOM" id="CLU_009583_14_2_6"/>
<dbReference type="SUPFAM" id="SSF53756">
    <property type="entry name" value="UDP-Glycosyltransferase/glycogen phosphorylase"/>
    <property type="match status" value="1"/>
</dbReference>
<proteinExistence type="predicted"/>
<organism evidence="2 3">
    <name type="scientific">Oleispira antarctica RB-8</name>
    <dbReference type="NCBI Taxonomy" id="698738"/>
    <lineage>
        <taxon>Bacteria</taxon>
        <taxon>Pseudomonadati</taxon>
        <taxon>Pseudomonadota</taxon>
        <taxon>Gammaproteobacteria</taxon>
        <taxon>Oceanospirillales</taxon>
        <taxon>Oceanospirillaceae</taxon>
        <taxon>Oleispira</taxon>
    </lineage>
</organism>
<dbReference type="Proteomes" id="UP000032749">
    <property type="component" value="Chromosome"/>
</dbReference>
<dbReference type="InterPro" id="IPR001296">
    <property type="entry name" value="Glyco_trans_1"/>
</dbReference>
<keyword evidence="3" id="KW-1185">Reference proteome</keyword>
<dbReference type="PANTHER" id="PTHR45947">
    <property type="entry name" value="SULFOQUINOVOSYL TRANSFERASE SQD2"/>
    <property type="match status" value="1"/>
</dbReference>
<dbReference type="GO" id="GO:0016757">
    <property type="term" value="F:glycosyltransferase activity"/>
    <property type="evidence" value="ECO:0007669"/>
    <property type="project" value="InterPro"/>
</dbReference>
<accession>R4YSA6</accession>
<reference evidence="2 3" key="1">
    <citation type="journal article" date="2013" name="Nat. Commun.">
        <title>Genome sequence and functional genomic analysis of the oil-degrading bacterium Oleispira antarctica.</title>
        <authorList>
            <person name="Kube M."/>
            <person name="Chernikova T.N."/>
            <person name="Al-Ramahi Y."/>
            <person name="Beloqui A."/>
            <person name="Lopez-Cortez N."/>
            <person name="Guazzaroni M.E."/>
            <person name="Heipieper H.J."/>
            <person name="Klages S."/>
            <person name="Kotsyurbenko O.R."/>
            <person name="Langer I."/>
            <person name="Nechitaylo T.Y."/>
            <person name="Lunsdorf H."/>
            <person name="Fernandez M."/>
            <person name="Juarez S."/>
            <person name="Ciordia S."/>
            <person name="Singer A."/>
            <person name="Kagan O."/>
            <person name="Egorova O."/>
            <person name="Petit P.A."/>
            <person name="Stogios P."/>
            <person name="Kim Y."/>
            <person name="Tchigvintsev A."/>
            <person name="Flick R."/>
            <person name="Denaro R."/>
            <person name="Genovese M."/>
            <person name="Albar J.P."/>
            <person name="Reva O.N."/>
            <person name="Martinez-Gomariz M."/>
            <person name="Tran H."/>
            <person name="Ferrer M."/>
            <person name="Savchenko A."/>
            <person name="Yakunin A.F."/>
            <person name="Yakimov M.M."/>
            <person name="Golyshina O.V."/>
            <person name="Reinhardt R."/>
            <person name="Golyshin P.N."/>
        </authorList>
    </citation>
    <scope>NUCLEOTIDE SEQUENCE [LARGE SCALE GENOMIC DNA]</scope>
</reference>
<dbReference type="STRING" id="698738.OLEAN_C19820"/>
<dbReference type="EMBL" id="FO203512">
    <property type="protein sequence ID" value="CCK76158.1"/>
    <property type="molecule type" value="Genomic_DNA"/>
</dbReference>
<dbReference type="OrthoDB" id="9792269at2"/>
<dbReference type="PANTHER" id="PTHR45947:SF14">
    <property type="entry name" value="SLL1723 PROTEIN"/>
    <property type="match status" value="1"/>
</dbReference>
<dbReference type="CDD" id="cd03801">
    <property type="entry name" value="GT4_PimA-like"/>
    <property type="match status" value="1"/>
</dbReference>
<protein>
    <submittedName>
        <fullName evidence="2">Glycosyl transferase, group 1. By similarity</fullName>
    </submittedName>
</protein>
<feature type="domain" description="Glycosyl transferase family 1" evidence="1">
    <location>
        <begin position="223"/>
        <end position="385"/>
    </location>
</feature>
<name>R4YSA6_OLEAN</name>
<dbReference type="AlphaFoldDB" id="R4YSA6"/>
<gene>
    <name evidence="2" type="ORF">OLEAN_C19820</name>
</gene>
<dbReference type="Gene3D" id="3.40.50.2000">
    <property type="entry name" value="Glycogen Phosphorylase B"/>
    <property type="match status" value="2"/>
</dbReference>
<evidence type="ECO:0000259" key="1">
    <source>
        <dbReference type="Pfam" id="PF00534"/>
    </source>
</evidence>
<dbReference type="InterPro" id="IPR050194">
    <property type="entry name" value="Glycosyltransferase_grp1"/>
</dbReference>
<dbReference type="KEGG" id="oai:OLEAN_C19820"/>
<evidence type="ECO:0000313" key="3">
    <source>
        <dbReference type="Proteomes" id="UP000032749"/>
    </source>
</evidence>
<evidence type="ECO:0000313" key="2">
    <source>
        <dbReference type="EMBL" id="CCK76158.1"/>
    </source>
</evidence>
<keyword evidence="2" id="KW-0808">Transferase</keyword>
<dbReference type="Pfam" id="PF00534">
    <property type="entry name" value="Glycos_transf_1"/>
    <property type="match status" value="1"/>
</dbReference>
<sequence length="411" mass="46330">MAAVKPRRLAYLIHTFPLFSLTFIVDEIETMRDLGAQIDLYGVRLPQPDEYPDAYQKYCDETTYALPVKILKHIEEHAKWLCRHPIKYFSCLWFVLTASKCSLKERAKLVGYLCEAVALADHINPDKYDHLHVHFLFGGSLVALFLKKLTGINYSATGHGTDFLVDRWLLHEKVCGAEFVRIGTQYNADFIQKEIAPAEAGELFVLPFGIDHKNLIDSKQAIIEKIEQRKNEPIVIINVGRLVWQKGQVTLIESARILKDKGLDFRLDIIGEGELRGEIETLIARYDLQEQVVMRGALPRNEVLEAMQAADIFAFSSLSEGFGIVLLEAMLCGLAIVAPNITGVSEIVMDGKTGIIYPSQTGSVLASSLEQLIINKTLRQSYQLNALDDVCARFDHLDKVAQLYKRMTLCE</sequence>